<name>A0A7S1T5I5_9RHOD</name>
<evidence type="ECO:0000313" key="2">
    <source>
        <dbReference type="EMBL" id="CAD9222163.1"/>
    </source>
</evidence>
<protein>
    <submittedName>
        <fullName evidence="2">Uncharacterized protein</fullName>
    </submittedName>
</protein>
<dbReference type="AlphaFoldDB" id="A0A7S1T5I5"/>
<accession>A0A7S1T5I5</accession>
<reference evidence="2" key="1">
    <citation type="submission" date="2021-01" db="EMBL/GenBank/DDBJ databases">
        <authorList>
            <person name="Corre E."/>
            <person name="Pelletier E."/>
            <person name="Niang G."/>
            <person name="Scheremetjew M."/>
            <person name="Finn R."/>
            <person name="Kale V."/>
            <person name="Holt S."/>
            <person name="Cochrane G."/>
            <person name="Meng A."/>
            <person name="Brown T."/>
            <person name="Cohen L."/>
        </authorList>
    </citation>
    <scope>NUCLEOTIDE SEQUENCE</scope>
    <source>
        <strain evidence="2">SAG 36.94</strain>
    </source>
</reference>
<feature type="transmembrane region" description="Helical" evidence="1">
    <location>
        <begin position="33"/>
        <end position="51"/>
    </location>
</feature>
<sequence length="101" mass="10776">MVRNVEVTFVPLFGLPRERRVVVHSIDGVSDRVIGTGFLSLATAVVVFLGLRGRSLGKLNKRKCLICRGSGKQKCRSCSGSGCIDCRMNGSTICSACQGQG</sequence>
<keyword evidence="1" id="KW-1133">Transmembrane helix</keyword>
<gene>
    <name evidence="2" type="ORF">CCAE0312_LOCUS472</name>
</gene>
<dbReference type="EMBL" id="HBGH01000982">
    <property type="protein sequence ID" value="CAD9222163.1"/>
    <property type="molecule type" value="Transcribed_RNA"/>
</dbReference>
<keyword evidence="1" id="KW-0472">Membrane</keyword>
<evidence type="ECO:0000256" key="1">
    <source>
        <dbReference type="SAM" id="Phobius"/>
    </source>
</evidence>
<proteinExistence type="predicted"/>
<keyword evidence="1" id="KW-0812">Transmembrane</keyword>
<organism evidence="2">
    <name type="scientific">Compsopogon caeruleus</name>
    <dbReference type="NCBI Taxonomy" id="31354"/>
    <lineage>
        <taxon>Eukaryota</taxon>
        <taxon>Rhodophyta</taxon>
        <taxon>Compsopogonophyceae</taxon>
        <taxon>Compsopogonales</taxon>
        <taxon>Compsopogonaceae</taxon>
        <taxon>Compsopogon</taxon>
    </lineage>
</organism>